<dbReference type="PIRSF" id="PIRSF000190">
    <property type="entry name" value="Pyd_amn-ph_oxd"/>
    <property type="match status" value="1"/>
</dbReference>
<reference evidence="12 13" key="1">
    <citation type="submission" date="2018-06" db="EMBL/GenBank/DDBJ databases">
        <authorList>
            <consortium name="Pathogen Informatics"/>
            <person name="Doyle S."/>
        </authorList>
    </citation>
    <scope>NUCLEOTIDE SEQUENCE [LARGE SCALE GENOMIC DNA]</scope>
    <source>
        <strain evidence="12 13">NCTC11997</strain>
    </source>
</reference>
<dbReference type="NCBIfam" id="NF004231">
    <property type="entry name" value="PRK05679.1"/>
    <property type="match status" value="1"/>
</dbReference>
<dbReference type="EC" id="1.4.3.5" evidence="6"/>
<evidence type="ECO:0000313" key="14">
    <source>
        <dbReference type="Proteomes" id="UP000594903"/>
    </source>
</evidence>
<feature type="binding site" evidence="7">
    <location>
        <begin position="8"/>
        <end position="11"/>
    </location>
    <ligand>
        <name>substrate</name>
    </ligand>
</feature>
<dbReference type="GO" id="GO:0010181">
    <property type="term" value="F:FMN binding"/>
    <property type="evidence" value="ECO:0007669"/>
    <property type="project" value="UniProtKB-UniRule"/>
</dbReference>
<comment type="cofactor">
    <cofactor evidence="6 8">
        <name>FMN</name>
        <dbReference type="ChEBI" id="CHEBI:58210"/>
    </cofactor>
    <text evidence="6 8">Binds 1 FMN per subunit.</text>
</comment>
<dbReference type="UniPathway" id="UPA01068">
    <property type="reaction ID" value="UER00304"/>
</dbReference>
<feature type="binding site" evidence="6 7">
    <location>
        <begin position="189"/>
        <end position="191"/>
    </location>
    <ligand>
        <name>substrate</name>
    </ligand>
</feature>
<comment type="pathway">
    <text evidence="6">Cofactor metabolism; pyridoxal 5'-phosphate salvage; pyridoxal 5'-phosphate from pyridoxamine 5'-phosphate: step 1/1.</text>
</comment>
<dbReference type="PANTHER" id="PTHR10851:SF0">
    <property type="entry name" value="PYRIDOXINE-5'-PHOSPHATE OXIDASE"/>
    <property type="match status" value="1"/>
</dbReference>
<dbReference type="PANTHER" id="PTHR10851">
    <property type="entry name" value="PYRIDOXINE-5-PHOSPHATE OXIDASE"/>
    <property type="match status" value="1"/>
</dbReference>
<feature type="binding site" evidence="6 7">
    <location>
        <position position="127"/>
    </location>
    <ligand>
        <name>substrate</name>
    </ligand>
</feature>
<dbReference type="Proteomes" id="UP000594903">
    <property type="component" value="Chromosome"/>
</dbReference>
<evidence type="ECO:0000256" key="1">
    <source>
        <dbReference type="ARBA" id="ARBA00007301"/>
    </source>
</evidence>
<gene>
    <name evidence="6 12" type="primary">pdxH</name>
    <name evidence="11" type="ORF">I6G29_03705</name>
    <name evidence="12" type="ORF">NCTC11997_00792</name>
</gene>
<feature type="binding site" evidence="6 8">
    <location>
        <begin position="61"/>
        <end position="66"/>
    </location>
    <ligand>
        <name>FMN</name>
        <dbReference type="ChEBI" id="CHEBI:58210"/>
    </ligand>
</feature>
<protein>
    <recommendedName>
        <fullName evidence="6">Pyridoxine/pyridoxamine 5'-phosphate oxidase</fullName>
        <ecNumber evidence="6">1.4.3.5</ecNumber>
    </recommendedName>
    <alternativeName>
        <fullName evidence="6">PNP/PMP oxidase</fullName>
        <shortName evidence="6">PNPOx</shortName>
    </alternativeName>
    <alternativeName>
        <fullName evidence="6">Pyridoxal 5'-phosphate synthase</fullName>
    </alternativeName>
</protein>
<feature type="binding site" evidence="6 8">
    <location>
        <begin position="76"/>
        <end position="77"/>
    </location>
    <ligand>
        <name>FMN</name>
        <dbReference type="ChEBI" id="CHEBI:58210"/>
    </ligand>
</feature>
<accession>A0A378XCL2</accession>
<keyword evidence="4 6" id="KW-0560">Oxidoreductase</keyword>
<sequence>MGSTAHMRHRYEKLELLEQDTTQNPFELFDRWFQLACQDTEREANAMTLATVNSANEPEARMVLLKEYSDKGFVFFTNYDSPKGEAIAYNPHVSLLFFWVKQERQVRINGFAHKLSEADSTEYFNSRPYGSRIGAWASLQSQPLSRKELSQRFDDFSAMYPDQVPKPPHWGGYLVVPSKIEFWQGRPSRMHDRLLYNKENDKWSMTRLAP</sequence>
<comment type="pathway">
    <text evidence="6">Cofactor metabolism; pyridoxal 5'-phosphate salvage; pyridoxal 5'-phosphate from pyridoxine 5'-phosphate: step 1/1.</text>
</comment>
<feature type="domain" description="Pyridoxamine 5'-phosphate oxidase N-terminal" evidence="9">
    <location>
        <begin position="37"/>
        <end position="147"/>
    </location>
</feature>
<proteinExistence type="inferred from homology"/>
<comment type="function">
    <text evidence="6">Catalyzes the oxidation of either pyridoxine 5'-phosphate (PNP) or pyridoxamine 5'-phosphate (PMP) into pyridoxal 5'-phosphate (PLP).</text>
</comment>
<feature type="binding site" evidence="6 8">
    <location>
        <position position="183"/>
    </location>
    <ligand>
        <name>FMN</name>
        <dbReference type="ChEBI" id="CHEBI:58210"/>
    </ligand>
</feature>
<feature type="binding site" evidence="6 8">
    <location>
        <position position="193"/>
    </location>
    <ligand>
        <name>FMN</name>
        <dbReference type="ChEBI" id="CHEBI:58210"/>
    </ligand>
</feature>
<evidence type="ECO:0000256" key="4">
    <source>
        <dbReference type="ARBA" id="ARBA00023002"/>
    </source>
</evidence>
<dbReference type="EMBL" id="CP065725">
    <property type="protein sequence ID" value="QPT40691.1"/>
    <property type="molecule type" value="Genomic_DNA"/>
</dbReference>
<dbReference type="Proteomes" id="UP000254603">
    <property type="component" value="Unassembled WGS sequence"/>
</dbReference>
<organism evidence="12 13">
    <name type="scientific">Oligella ureolytica</name>
    <dbReference type="NCBI Taxonomy" id="90244"/>
    <lineage>
        <taxon>Bacteria</taxon>
        <taxon>Pseudomonadati</taxon>
        <taxon>Pseudomonadota</taxon>
        <taxon>Betaproteobacteria</taxon>
        <taxon>Burkholderiales</taxon>
        <taxon>Alcaligenaceae</taxon>
        <taxon>Oligella</taxon>
    </lineage>
</organism>
<feature type="binding site" evidence="6 8">
    <location>
        <begin position="140"/>
        <end position="141"/>
    </location>
    <ligand>
        <name>FMN</name>
        <dbReference type="ChEBI" id="CHEBI:58210"/>
    </ligand>
</feature>
<comment type="caution">
    <text evidence="6">Lacks conserved residue(s) required for the propagation of feature annotation.</text>
</comment>
<dbReference type="InterPro" id="IPR000659">
    <property type="entry name" value="Pyridox_Oxase"/>
</dbReference>
<evidence type="ECO:0000256" key="3">
    <source>
        <dbReference type="ARBA" id="ARBA00022643"/>
    </source>
</evidence>
<feature type="binding site" evidence="6 7">
    <location>
        <position position="66"/>
    </location>
    <ligand>
        <name>substrate</name>
    </ligand>
</feature>
<evidence type="ECO:0000313" key="11">
    <source>
        <dbReference type="EMBL" id="QPT40691.1"/>
    </source>
</evidence>
<evidence type="ECO:0000256" key="5">
    <source>
        <dbReference type="ARBA" id="ARBA00023096"/>
    </source>
</evidence>
<keyword evidence="5 6" id="KW-0664">Pyridoxine biosynthesis</keyword>
<dbReference type="InterPro" id="IPR011576">
    <property type="entry name" value="Pyridox_Oxase_N"/>
</dbReference>
<reference evidence="11 14" key="2">
    <citation type="submission" date="2020-12" db="EMBL/GenBank/DDBJ databases">
        <title>FDA dAtabase for Regulatory Grade micrObial Sequences (FDA-ARGOS): Supporting development and validation of Infectious Disease Dx tests.</title>
        <authorList>
            <person name="Sproer C."/>
            <person name="Gronow S."/>
            <person name="Severitt S."/>
            <person name="Schroder I."/>
            <person name="Tallon L."/>
            <person name="Sadzewicz L."/>
            <person name="Zhao X."/>
            <person name="Boylan J."/>
            <person name="Ott S."/>
            <person name="Bowen H."/>
            <person name="Vavikolanu K."/>
            <person name="Mehta A."/>
            <person name="Aluvathingal J."/>
            <person name="Nadendla S."/>
            <person name="Lowell S."/>
            <person name="Myers T."/>
            <person name="Yan Y."/>
            <person name="Sichtig H."/>
        </authorList>
    </citation>
    <scope>NUCLEOTIDE SEQUENCE [LARGE SCALE GENOMIC DNA]</scope>
    <source>
        <strain evidence="11 14">FDAARGOS_872</strain>
    </source>
</reference>
<comment type="subunit">
    <text evidence="6">Homodimer.</text>
</comment>
<feature type="binding site" evidence="6 8">
    <location>
        <position position="105"/>
    </location>
    <ligand>
        <name>FMN</name>
        <dbReference type="ChEBI" id="CHEBI:58210"/>
    </ligand>
</feature>
<dbReference type="SUPFAM" id="SSF50475">
    <property type="entry name" value="FMN-binding split barrel"/>
    <property type="match status" value="1"/>
</dbReference>
<feature type="binding site" evidence="6 7">
    <location>
        <position position="123"/>
    </location>
    <ligand>
        <name>substrate</name>
    </ligand>
</feature>
<dbReference type="STRING" id="1122619.GCA_000373745_00078"/>
<dbReference type="AlphaFoldDB" id="A0A378XCL2"/>
<keyword evidence="14" id="KW-1185">Reference proteome</keyword>
<comment type="similarity">
    <text evidence="1 6">Belongs to the pyridoxamine 5'-phosphate oxidase family.</text>
</comment>
<feature type="binding site" evidence="6 8">
    <location>
        <position position="83"/>
    </location>
    <ligand>
        <name>FMN</name>
        <dbReference type="ChEBI" id="CHEBI:58210"/>
    </ligand>
</feature>
<dbReference type="HAMAP" id="MF_01629">
    <property type="entry name" value="PdxH"/>
    <property type="match status" value="1"/>
</dbReference>
<evidence type="ECO:0000259" key="10">
    <source>
        <dbReference type="Pfam" id="PF10590"/>
    </source>
</evidence>
<feature type="binding site" evidence="6 7">
    <location>
        <position position="131"/>
    </location>
    <ligand>
        <name>substrate</name>
    </ligand>
</feature>
<evidence type="ECO:0000313" key="12">
    <source>
        <dbReference type="EMBL" id="SUA52463.1"/>
    </source>
</evidence>
<keyword evidence="2 6" id="KW-0285">Flavoprotein</keyword>
<dbReference type="OrthoDB" id="9780392at2"/>
<dbReference type="RefSeq" id="WP_018573263.1">
    <property type="nucleotide sequence ID" value="NZ_CP065725.1"/>
</dbReference>
<dbReference type="GO" id="GO:0008615">
    <property type="term" value="P:pyridoxine biosynthetic process"/>
    <property type="evidence" value="ECO:0007669"/>
    <property type="project" value="UniProtKB-UniRule"/>
</dbReference>
<dbReference type="PROSITE" id="PS01064">
    <property type="entry name" value="PYRIDOX_OXIDASE"/>
    <property type="match status" value="1"/>
</dbReference>
<name>A0A378XCL2_9BURK</name>
<dbReference type="InterPro" id="IPR012349">
    <property type="entry name" value="Split_barrel_FMN-bd"/>
</dbReference>
<evidence type="ECO:0000313" key="13">
    <source>
        <dbReference type="Proteomes" id="UP000254603"/>
    </source>
</evidence>
<evidence type="ECO:0000256" key="7">
    <source>
        <dbReference type="PIRSR" id="PIRSR000190-1"/>
    </source>
</evidence>
<comment type="catalytic activity">
    <reaction evidence="6">
        <text>pyridoxine 5'-phosphate + O2 = pyridoxal 5'-phosphate + H2O2</text>
        <dbReference type="Rhea" id="RHEA:15149"/>
        <dbReference type="ChEBI" id="CHEBI:15379"/>
        <dbReference type="ChEBI" id="CHEBI:16240"/>
        <dbReference type="ChEBI" id="CHEBI:58589"/>
        <dbReference type="ChEBI" id="CHEBI:597326"/>
        <dbReference type="EC" id="1.4.3.5"/>
    </reaction>
</comment>
<dbReference type="Pfam" id="PF01243">
    <property type="entry name" value="PNPOx_N"/>
    <property type="match status" value="1"/>
</dbReference>
<evidence type="ECO:0000256" key="6">
    <source>
        <dbReference type="HAMAP-Rule" id="MF_01629"/>
    </source>
</evidence>
<dbReference type="NCBIfam" id="TIGR00558">
    <property type="entry name" value="pdxH"/>
    <property type="match status" value="1"/>
</dbReference>
<dbReference type="Gene3D" id="2.30.110.10">
    <property type="entry name" value="Electron Transport, Fmn-binding Protein, Chain A"/>
    <property type="match status" value="1"/>
</dbReference>
<dbReference type="EMBL" id="UGSB01000001">
    <property type="protein sequence ID" value="SUA52463.1"/>
    <property type="molecule type" value="Genomic_DNA"/>
</dbReference>
<dbReference type="Pfam" id="PF10590">
    <property type="entry name" value="PNP_phzG_C"/>
    <property type="match status" value="1"/>
</dbReference>
<dbReference type="GO" id="GO:0004733">
    <property type="term" value="F:pyridoxamine phosphate oxidase activity"/>
    <property type="evidence" value="ECO:0007669"/>
    <property type="project" value="UniProtKB-UniRule"/>
</dbReference>
<evidence type="ECO:0000256" key="8">
    <source>
        <dbReference type="PIRSR" id="PIRSR000190-2"/>
    </source>
</evidence>
<evidence type="ECO:0000259" key="9">
    <source>
        <dbReference type="Pfam" id="PF01243"/>
    </source>
</evidence>
<comment type="catalytic activity">
    <reaction evidence="6">
        <text>pyridoxamine 5'-phosphate + O2 + H2O = pyridoxal 5'-phosphate + H2O2 + NH4(+)</text>
        <dbReference type="Rhea" id="RHEA:15817"/>
        <dbReference type="ChEBI" id="CHEBI:15377"/>
        <dbReference type="ChEBI" id="CHEBI:15379"/>
        <dbReference type="ChEBI" id="CHEBI:16240"/>
        <dbReference type="ChEBI" id="CHEBI:28938"/>
        <dbReference type="ChEBI" id="CHEBI:58451"/>
        <dbReference type="ChEBI" id="CHEBI:597326"/>
        <dbReference type="EC" id="1.4.3.5"/>
    </reaction>
</comment>
<evidence type="ECO:0000256" key="2">
    <source>
        <dbReference type="ARBA" id="ARBA00022630"/>
    </source>
</evidence>
<dbReference type="InterPro" id="IPR019576">
    <property type="entry name" value="Pyridoxamine_oxidase_dimer_C"/>
</dbReference>
<dbReference type="InterPro" id="IPR019740">
    <property type="entry name" value="Pyridox_Oxase_CS"/>
</dbReference>
<keyword evidence="3 6" id="KW-0288">FMN</keyword>
<feature type="domain" description="Pyridoxine 5'-phosphate oxidase dimerisation C-terminal" evidence="10">
    <location>
        <begin position="170"/>
        <end position="210"/>
    </location>
</feature>